<dbReference type="Proteomes" id="UP000666240">
    <property type="component" value="Unassembled WGS sequence"/>
</dbReference>
<dbReference type="AlphaFoldDB" id="A0A8J7R1Q9"/>
<dbReference type="Pfam" id="PF13692">
    <property type="entry name" value="Glyco_trans_1_4"/>
    <property type="match status" value="1"/>
</dbReference>
<dbReference type="RefSeq" id="WP_209337234.1">
    <property type="nucleotide sequence ID" value="NZ_JAGIYY010000012.1"/>
</dbReference>
<dbReference type="PANTHER" id="PTHR12526:SF625">
    <property type="entry name" value="PHOSPHATIDYLINOSITOL GLYCAN-CLASS A"/>
    <property type="match status" value="1"/>
</dbReference>
<name>A0A8J7R1Q9_9HYPH</name>
<keyword evidence="3" id="KW-1185">Reference proteome</keyword>
<evidence type="ECO:0000259" key="1">
    <source>
        <dbReference type="Pfam" id="PF00534"/>
    </source>
</evidence>
<dbReference type="GO" id="GO:0016757">
    <property type="term" value="F:glycosyltransferase activity"/>
    <property type="evidence" value="ECO:0007669"/>
    <property type="project" value="InterPro"/>
</dbReference>
<dbReference type="SUPFAM" id="SSF53756">
    <property type="entry name" value="UDP-Glycosyltransferase/glycogen phosphorylase"/>
    <property type="match status" value="2"/>
</dbReference>
<accession>A0A8J7R1Q9</accession>
<dbReference type="EMBL" id="JAGIYY010000012">
    <property type="protein sequence ID" value="MBP0441203.1"/>
    <property type="molecule type" value="Genomic_DNA"/>
</dbReference>
<proteinExistence type="predicted"/>
<dbReference type="PANTHER" id="PTHR12526">
    <property type="entry name" value="GLYCOSYLTRANSFERASE"/>
    <property type="match status" value="1"/>
</dbReference>
<evidence type="ECO:0000313" key="2">
    <source>
        <dbReference type="EMBL" id="MBP0441203.1"/>
    </source>
</evidence>
<dbReference type="InterPro" id="IPR001296">
    <property type="entry name" value="Glyco_trans_1"/>
</dbReference>
<reference evidence="2" key="1">
    <citation type="submission" date="2021-03" db="EMBL/GenBank/DDBJ databases">
        <title>Genome sequencing and assembly of Tianweitania sediminis.</title>
        <authorList>
            <person name="Chhetri G."/>
        </authorList>
    </citation>
    <scope>NUCLEOTIDE SEQUENCE</scope>
    <source>
        <strain evidence="2">Z8</strain>
    </source>
</reference>
<dbReference type="Pfam" id="PF00534">
    <property type="entry name" value="Glycos_transf_1"/>
    <property type="match status" value="1"/>
</dbReference>
<organism evidence="2 3">
    <name type="scientific">Tianweitania sediminis</name>
    <dbReference type="NCBI Taxonomy" id="1502156"/>
    <lineage>
        <taxon>Bacteria</taxon>
        <taxon>Pseudomonadati</taxon>
        <taxon>Pseudomonadota</taxon>
        <taxon>Alphaproteobacteria</taxon>
        <taxon>Hyphomicrobiales</taxon>
        <taxon>Phyllobacteriaceae</taxon>
        <taxon>Tianweitania</taxon>
    </lineage>
</organism>
<gene>
    <name evidence="2" type="ORF">J5Y06_21355</name>
</gene>
<feature type="domain" description="Glycosyl transferase family 1" evidence="1">
    <location>
        <begin position="215"/>
        <end position="366"/>
    </location>
</feature>
<evidence type="ECO:0000313" key="3">
    <source>
        <dbReference type="Proteomes" id="UP000666240"/>
    </source>
</evidence>
<dbReference type="Gene3D" id="3.40.50.2000">
    <property type="entry name" value="Glycogen Phosphorylase B"/>
    <property type="match status" value="3"/>
</dbReference>
<dbReference type="CDD" id="cd03801">
    <property type="entry name" value="GT4_PimA-like"/>
    <property type="match status" value="2"/>
</dbReference>
<comment type="caution">
    <text evidence="2">The sequence shown here is derived from an EMBL/GenBank/DDBJ whole genome shotgun (WGS) entry which is preliminary data.</text>
</comment>
<protein>
    <submittedName>
        <fullName evidence="2">Glycosyltransferase family 4 protein</fullName>
    </submittedName>
</protein>
<sequence>MKIAIVTGHPIPFALGGAENLWWGLQNHIEQETAHSCDIVSLVVPENTLDGLVVSYQAFSELDLSRYDCVISGKYPAWMVRHPNHVCYMLHRLRGLYDTYAGLHEIASPRAAGLATWMADMAGDHGAHDQVLPEFFARYKALRETDLADDVFAFPGPLARAIVHFLDGIALSQARIQRHAAISEMVANRRDYFPPGAKVGVLHPPPHRNDYRCGEGKYFFTSSRLDGPKRLDLIIEAMQFVQADIPLLIAGAGPDEARLKNLAKGDGRVRFLGFVADAEMPALYAGALAVPFTPQDEDYGLITVEAMRSGKPVVTVSDSGGPTEFVRHGETGLVAAPNAKALGDCLNELAQEPDRARQLGERARERVASVTWSAVFDGLMERPTKAARVDAEHKPKLTVATTFPIDPPMGGGQSRVFHLYRHMAHHYDIDIVSLDDTAAAPREIAPGLVEIRIAKSPRHLRYEQKIAEQVGRQPVGDVAAALAVEFTPEYGEALANACATSEAGIACHPYLLEPLRSALGAKPLWYEAQDVEIDVKSGVLAPYAGAGALLQAVEDVEKRAWQVASHVFACAQRDLDRLRSLYGPTLAVTHEVPNGVALEDIRYTAPGKRRQLQAASSLGQPIALFMGSWHQPNIEAVEEILGTAEQMQAVRFIVIGSVCGPFSGRALPPNVDLLGPVSSLVRDDLLAAAHVALNPMRSGSGTNLKMLDYFAAGIPVVSSLFGARGLLVQPDRHFLGFDGSLAEALRRFLSLSDGEVEALVLGARAVVEDRYSWETIAQNFLRAIARNDAPVHRSV</sequence>